<dbReference type="AlphaFoldDB" id="A0A0N4YCK5"/>
<dbReference type="Proteomes" id="UP000271162">
    <property type="component" value="Unassembled WGS sequence"/>
</dbReference>
<protein>
    <submittedName>
        <fullName evidence="4">Peptidase S1 domain-containing protein</fullName>
    </submittedName>
</protein>
<accession>A0A0N4YCK5</accession>
<evidence type="ECO:0000313" key="3">
    <source>
        <dbReference type="Proteomes" id="UP000271162"/>
    </source>
</evidence>
<name>A0A0N4YCK5_NIPBR</name>
<evidence type="ECO:0000313" key="2">
    <source>
        <dbReference type="EMBL" id="VDL77867.1"/>
    </source>
</evidence>
<evidence type="ECO:0000313" key="4">
    <source>
        <dbReference type="WBParaSite" id="NBR_0001427701-mRNA-1"/>
    </source>
</evidence>
<evidence type="ECO:0000256" key="1">
    <source>
        <dbReference type="SAM" id="MobiDB-lite"/>
    </source>
</evidence>
<reference evidence="4" key="1">
    <citation type="submission" date="2017-02" db="UniProtKB">
        <authorList>
            <consortium name="WormBaseParasite"/>
        </authorList>
    </citation>
    <scope>IDENTIFICATION</scope>
</reference>
<feature type="compositionally biased region" description="Pro residues" evidence="1">
    <location>
        <begin position="157"/>
        <end position="166"/>
    </location>
</feature>
<reference evidence="2 3" key="2">
    <citation type="submission" date="2018-11" db="EMBL/GenBank/DDBJ databases">
        <authorList>
            <consortium name="Pathogen Informatics"/>
        </authorList>
    </citation>
    <scope>NUCLEOTIDE SEQUENCE [LARGE SCALE GENOMIC DNA]</scope>
</reference>
<dbReference type="WBParaSite" id="NBR_0001427701-mRNA-1">
    <property type="protein sequence ID" value="NBR_0001427701-mRNA-1"/>
    <property type="gene ID" value="NBR_0001427701"/>
</dbReference>
<keyword evidence="3" id="KW-1185">Reference proteome</keyword>
<dbReference type="EMBL" id="UYSL01021300">
    <property type="protein sequence ID" value="VDL77867.1"/>
    <property type="molecule type" value="Genomic_DNA"/>
</dbReference>
<organism evidence="4">
    <name type="scientific">Nippostrongylus brasiliensis</name>
    <name type="common">Rat hookworm</name>
    <dbReference type="NCBI Taxonomy" id="27835"/>
    <lineage>
        <taxon>Eukaryota</taxon>
        <taxon>Metazoa</taxon>
        <taxon>Ecdysozoa</taxon>
        <taxon>Nematoda</taxon>
        <taxon>Chromadorea</taxon>
        <taxon>Rhabditida</taxon>
        <taxon>Rhabditina</taxon>
        <taxon>Rhabditomorpha</taxon>
        <taxon>Strongyloidea</taxon>
        <taxon>Heligmosomidae</taxon>
        <taxon>Nippostrongylus</taxon>
    </lineage>
</organism>
<gene>
    <name evidence="2" type="ORF">NBR_LOCUS14278</name>
</gene>
<proteinExistence type="predicted"/>
<feature type="region of interest" description="Disordered" evidence="1">
    <location>
        <begin position="137"/>
        <end position="166"/>
    </location>
</feature>
<feature type="region of interest" description="Disordered" evidence="1">
    <location>
        <begin position="69"/>
        <end position="102"/>
    </location>
</feature>
<sequence length="166" mass="18487">MGIGMLINEEEAIISPDDDVVAGMLSFGTCGKRTKNVTAADISLPFDFRIETHIDEDTSVGEMANAIKNSSQSLRARPNILRPDPNWPTVGQRQWRDRRPLTEQELRNSVFGEQVTTKKDVDGEEYDVILSRENTRVARPPVVDSAPATMPRRATPKPLPPNPPPR</sequence>